<keyword evidence="4" id="KW-0049">Antioxidant</keyword>
<gene>
    <name evidence="11" type="ORF">WH47_09912</name>
</gene>
<evidence type="ECO:0000256" key="7">
    <source>
        <dbReference type="ARBA" id="ARBA00023157"/>
    </source>
</evidence>
<keyword evidence="6 9" id="KW-0186">Copper</keyword>
<evidence type="ECO:0000256" key="4">
    <source>
        <dbReference type="ARBA" id="ARBA00022862"/>
    </source>
</evidence>
<accession>A0A0L7R3B1</accession>
<evidence type="ECO:0000256" key="9">
    <source>
        <dbReference type="RuleBase" id="RU000393"/>
    </source>
</evidence>
<comment type="function">
    <text evidence="9">Destroys radicals which are normally produced within the cells and which are toxic to biological systems.</text>
</comment>
<dbReference type="OrthoDB" id="2015551at2759"/>
<keyword evidence="12" id="KW-1185">Reference proteome</keyword>
<comment type="cofactor">
    <cofactor evidence="9">
        <name>Cu cation</name>
        <dbReference type="ChEBI" id="CHEBI:23378"/>
    </cofactor>
    <text evidence="9">Binds 1 copper ion per subunit.</text>
</comment>
<dbReference type="GO" id="GO:0004784">
    <property type="term" value="F:superoxide dismutase activity"/>
    <property type="evidence" value="ECO:0007669"/>
    <property type="project" value="UniProtKB-EC"/>
</dbReference>
<dbReference type="CDD" id="cd00305">
    <property type="entry name" value="Cu-Zn_Superoxide_Dismutase"/>
    <property type="match status" value="1"/>
</dbReference>
<evidence type="ECO:0000256" key="6">
    <source>
        <dbReference type="ARBA" id="ARBA00023008"/>
    </source>
</evidence>
<keyword evidence="3 9" id="KW-0862">Zinc</keyword>
<dbReference type="FunFam" id="2.60.40.200:FF:000003">
    <property type="entry name" value="Superoxide dismutase [Cu-Zn], chloroplastic"/>
    <property type="match status" value="1"/>
</dbReference>
<evidence type="ECO:0000256" key="8">
    <source>
        <dbReference type="ARBA" id="ARBA00049204"/>
    </source>
</evidence>
<dbReference type="Pfam" id="PF00080">
    <property type="entry name" value="Sod_Cu"/>
    <property type="match status" value="1"/>
</dbReference>
<sequence>MLLEIIVIQEITAHVYLRPHNAKKRYVTGELTIIQCAPNLVRITGNVYGLTEGLHGFHVHTKGDFSDGCTSTGPHFNPENVAHGAPDSPIRHVGDLGNIRANAEGIAKVHITDSIISLTGKNSILGRALVIHSGEDDLGRGNHSLSLTTGNSGDRWACGIIERDV</sequence>
<keyword evidence="2 9" id="KW-0479">Metal-binding</keyword>
<evidence type="ECO:0000259" key="10">
    <source>
        <dbReference type="Pfam" id="PF00080"/>
    </source>
</evidence>
<dbReference type="PRINTS" id="PR00068">
    <property type="entry name" value="CUZNDISMTASE"/>
</dbReference>
<keyword evidence="5 9" id="KW-0560">Oxidoreductase</keyword>
<dbReference type="PROSITE" id="PS00087">
    <property type="entry name" value="SOD_CU_ZN_1"/>
    <property type="match status" value="1"/>
</dbReference>
<dbReference type="EMBL" id="KQ414663">
    <property type="protein sequence ID" value="KOC65333.1"/>
    <property type="molecule type" value="Genomic_DNA"/>
</dbReference>
<dbReference type="Proteomes" id="UP000053825">
    <property type="component" value="Unassembled WGS sequence"/>
</dbReference>
<evidence type="ECO:0000256" key="5">
    <source>
        <dbReference type="ARBA" id="ARBA00023002"/>
    </source>
</evidence>
<dbReference type="Gene3D" id="2.60.40.200">
    <property type="entry name" value="Superoxide dismutase, copper/zinc binding domain"/>
    <property type="match status" value="1"/>
</dbReference>
<dbReference type="GO" id="GO:0005507">
    <property type="term" value="F:copper ion binding"/>
    <property type="evidence" value="ECO:0007669"/>
    <property type="project" value="InterPro"/>
</dbReference>
<dbReference type="PROSITE" id="PS00332">
    <property type="entry name" value="SOD_CU_ZN_2"/>
    <property type="match status" value="1"/>
</dbReference>
<dbReference type="InterPro" id="IPR024134">
    <property type="entry name" value="SOD_Cu/Zn_/chaperone"/>
</dbReference>
<reference evidence="11 12" key="1">
    <citation type="submission" date="2015-07" db="EMBL/GenBank/DDBJ databases">
        <title>The genome of Habropoda laboriosa.</title>
        <authorList>
            <person name="Pan H."/>
            <person name="Kapheim K."/>
        </authorList>
    </citation>
    <scope>NUCLEOTIDE SEQUENCE [LARGE SCALE GENOMIC DNA]</scope>
    <source>
        <strain evidence="11">0110345459</strain>
    </source>
</reference>
<evidence type="ECO:0000256" key="3">
    <source>
        <dbReference type="ARBA" id="ARBA00022833"/>
    </source>
</evidence>
<evidence type="ECO:0000313" key="12">
    <source>
        <dbReference type="Proteomes" id="UP000053825"/>
    </source>
</evidence>
<evidence type="ECO:0000256" key="1">
    <source>
        <dbReference type="ARBA" id="ARBA00010457"/>
    </source>
</evidence>
<dbReference type="EC" id="1.15.1.1" evidence="9"/>
<protein>
    <recommendedName>
        <fullName evidence="9">Superoxide dismutase [Cu-Zn]</fullName>
        <ecNumber evidence="9">1.15.1.1</ecNumber>
    </recommendedName>
</protein>
<dbReference type="SUPFAM" id="SSF49329">
    <property type="entry name" value="Cu,Zn superoxide dismutase-like"/>
    <property type="match status" value="1"/>
</dbReference>
<dbReference type="PANTHER" id="PTHR10003">
    <property type="entry name" value="SUPEROXIDE DISMUTASE CU-ZN -RELATED"/>
    <property type="match status" value="1"/>
</dbReference>
<comment type="similarity">
    <text evidence="1 9">Belongs to the Cu-Zn superoxide dismutase family.</text>
</comment>
<comment type="catalytic activity">
    <reaction evidence="8 9">
        <text>2 superoxide + 2 H(+) = H2O2 + O2</text>
        <dbReference type="Rhea" id="RHEA:20696"/>
        <dbReference type="ChEBI" id="CHEBI:15378"/>
        <dbReference type="ChEBI" id="CHEBI:15379"/>
        <dbReference type="ChEBI" id="CHEBI:16240"/>
        <dbReference type="ChEBI" id="CHEBI:18421"/>
        <dbReference type="EC" id="1.15.1.1"/>
    </reaction>
</comment>
<name>A0A0L7R3B1_9HYME</name>
<keyword evidence="7" id="KW-1015">Disulfide bond</keyword>
<organism evidence="11 12">
    <name type="scientific">Habropoda laboriosa</name>
    <dbReference type="NCBI Taxonomy" id="597456"/>
    <lineage>
        <taxon>Eukaryota</taxon>
        <taxon>Metazoa</taxon>
        <taxon>Ecdysozoa</taxon>
        <taxon>Arthropoda</taxon>
        <taxon>Hexapoda</taxon>
        <taxon>Insecta</taxon>
        <taxon>Pterygota</taxon>
        <taxon>Neoptera</taxon>
        <taxon>Endopterygota</taxon>
        <taxon>Hymenoptera</taxon>
        <taxon>Apocrita</taxon>
        <taxon>Aculeata</taxon>
        <taxon>Apoidea</taxon>
        <taxon>Anthophila</taxon>
        <taxon>Apidae</taxon>
        <taxon>Habropoda</taxon>
    </lineage>
</organism>
<dbReference type="InterPro" id="IPR018152">
    <property type="entry name" value="SOD_Cu/Zn_BS"/>
</dbReference>
<comment type="cofactor">
    <cofactor evidence="9">
        <name>Zn(2+)</name>
        <dbReference type="ChEBI" id="CHEBI:29105"/>
    </cofactor>
    <text evidence="9">Binds 1 zinc ion per subunit.</text>
</comment>
<feature type="domain" description="Superoxide dismutase copper/zinc binding" evidence="10">
    <location>
        <begin position="27"/>
        <end position="161"/>
    </location>
</feature>
<evidence type="ECO:0000256" key="2">
    <source>
        <dbReference type="ARBA" id="ARBA00022723"/>
    </source>
</evidence>
<dbReference type="AlphaFoldDB" id="A0A0L7R3B1"/>
<dbReference type="STRING" id="597456.A0A0L7R3B1"/>
<proteinExistence type="inferred from homology"/>
<dbReference type="InterPro" id="IPR001424">
    <property type="entry name" value="SOD_Cu_Zn_dom"/>
</dbReference>
<evidence type="ECO:0000313" key="11">
    <source>
        <dbReference type="EMBL" id="KOC65333.1"/>
    </source>
</evidence>
<dbReference type="InterPro" id="IPR036423">
    <property type="entry name" value="SOD-like_Cu/Zn_dom_sf"/>
</dbReference>